<sequence>MNIHFQIVIYKFSFYTAYFLTKTNLCIINYSYFLIMADKVVILALVVVVAAAAATTPLTAQVICSPMLLAPCGPAMMLGQQPSRACCSQLVYQKPCLCQYKKSPALKRYVDSPNAKRIASTCNVYVSCP</sequence>
<evidence type="ECO:0000313" key="6">
    <source>
        <dbReference type="Proteomes" id="UP001443914"/>
    </source>
</evidence>
<keyword evidence="1" id="KW-0813">Transport</keyword>
<proteinExistence type="predicted"/>
<keyword evidence="6" id="KW-1185">Reference proteome</keyword>
<feature type="transmembrane region" description="Helical" evidence="3">
    <location>
        <begin position="41"/>
        <end position="60"/>
    </location>
</feature>
<accession>A0AAW1GQD5</accession>
<keyword evidence="3" id="KW-0812">Transmembrane</keyword>
<dbReference type="SUPFAM" id="SSF47699">
    <property type="entry name" value="Bifunctional inhibitor/lipid-transfer protein/seed storage 2S albumin"/>
    <property type="match status" value="1"/>
</dbReference>
<protein>
    <recommendedName>
        <fullName evidence="4">Bifunctional inhibitor/plant lipid transfer protein/seed storage helical domain-containing protein</fullName>
    </recommendedName>
</protein>
<evidence type="ECO:0000313" key="5">
    <source>
        <dbReference type="EMBL" id="KAK9667068.1"/>
    </source>
</evidence>
<dbReference type="InterPro" id="IPR033872">
    <property type="entry name" value="nsLTP2"/>
</dbReference>
<name>A0AAW1GQD5_SAPOF</name>
<dbReference type="InterPro" id="IPR016140">
    <property type="entry name" value="Bifunc_inhib/LTP/seed_store"/>
</dbReference>
<dbReference type="PANTHER" id="PTHR33214:SF30">
    <property type="entry name" value="BIFUNCTIONAL INHIBITOR_LIPID-TRANSFER PROTEIN_SEED STORAGE 2S ALBUMIN SUPERFAMILY PROTEIN"/>
    <property type="match status" value="1"/>
</dbReference>
<feature type="domain" description="Bifunctional inhibitor/plant lipid transfer protein/seed storage helical" evidence="4">
    <location>
        <begin position="69"/>
        <end position="127"/>
    </location>
</feature>
<reference evidence="5" key="1">
    <citation type="submission" date="2024-03" db="EMBL/GenBank/DDBJ databases">
        <title>WGS assembly of Saponaria officinalis var. Norfolk2.</title>
        <authorList>
            <person name="Jenkins J."/>
            <person name="Shu S."/>
            <person name="Grimwood J."/>
            <person name="Barry K."/>
            <person name="Goodstein D."/>
            <person name="Schmutz J."/>
            <person name="Leebens-Mack J."/>
            <person name="Osbourn A."/>
        </authorList>
    </citation>
    <scope>NUCLEOTIDE SEQUENCE [LARGE SCALE GENOMIC DNA]</scope>
    <source>
        <strain evidence="5">JIC</strain>
    </source>
</reference>
<dbReference type="InterPro" id="IPR036312">
    <property type="entry name" value="Bifun_inhib/LTP/seed_sf"/>
</dbReference>
<evidence type="ECO:0000256" key="1">
    <source>
        <dbReference type="ARBA" id="ARBA00022448"/>
    </source>
</evidence>
<dbReference type="Gene3D" id="1.10.110.10">
    <property type="entry name" value="Plant lipid-transfer and hydrophobic proteins"/>
    <property type="match status" value="1"/>
</dbReference>
<dbReference type="Proteomes" id="UP001443914">
    <property type="component" value="Unassembled WGS sequence"/>
</dbReference>
<comment type="caution">
    <text evidence="5">The sequence shown here is derived from an EMBL/GenBank/DDBJ whole genome shotgun (WGS) entry which is preliminary data.</text>
</comment>
<dbReference type="Pfam" id="PF00234">
    <property type="entry name" value="Tryp_alpha_amyl"/>
    <property type="match status" value="1"/>
</dbReference>
<dbReference type="AlphaFoldDB" id="A0AAW1GQD5"/>
<evidence type="ECO:0000256" key="2">
    <source>
        <dbReference type="ARBA" id="ARBA00023121"/>
    </source>
</evidence>
<evidence type="ECO:0000256" key="3">
    <source>
        <dbReference type="SAM" id="Phobius"/>
    </source>
</evidence>
<keyword evidence="3" id="KW-1133">Transmembrane helix</keyword>
<dbReference type="GO" id="GO:0006869">
    <property type="term" value="P:lipid transport"/>
    <property type="evidence" value="ECO:0007669"/>
    <property type="project" value="InterPro"/>
</dbReference>
<evidence type="ECO:0000259" key="4">
    <source>
        <dbReference type="Pfam" id="PF00234"/>
    </source>
</evidence>
<dbReference type="GO" id="GO:0008289">
    <property type="term" value="F:lipid binding"/>
    <property type="evidence" value="ECO:0007669"/>
    <property type="project" value="UniProtKB-KW"/>
</dbReference>
<organism evidence="5 6">
    <name type="scientific">Saponaria officinalis</name>
    <name type="common">Common soapwort</name>
    <name type="synonym">Lychnis saponaria</name>
    <dbReference type="NCBI Taxonomy" id="3572"/>
    <lineage>
        <taxon>Eukaryota</taxon>
        <taxon>Viridiplantae</taxon>
        <taxon>Streptophyta</taxon>
        <taxon>Embryophyta</taxon>
        <taxon>Tracheophyta</taxon>
        <taxon>Spermatophyta</taxon>
        <taxon>Magnoliopsida</taxon>
        <taxon>eudicotyledons</taxon>
        <taxon>Gunneridae</taxon>
        <taxon>Pentapetalae</taxon>
        <taxon>Caryophyllales</taxon>
        <taxon>Caryophyllaceae</taxon>
        <taxon>Caryophylleae</taxon>
        <taxon>Saponaria</taxon>
    </lineage>
</organism>
<keyword evidence="3" id="KW-0472">Membrane</keyword>
<dbReference type="PANTHER" id="PTHR33214">
    <property type="entry name" value="BIFUNCTIONAL INHIBITOR/LIPID-TRANSFER PROTEIN/SEED STORAGE 2S ALBUMIN SUPERFAMILY PROTEIN"/>
    <property type="match status" value="1"/>
</dbReference>
<gene>
    <name evidence="5" type="ORF">RND81_14G230200</name>
</gene>
<feature type="transmembrane region" description="Helical" evidence="3">
    <location>
        <begin position="12"/>
        <end position="35"/>
    </location>
</feature>
<dbReference type="CDD" id="cd01959">
    <property type="entry name" value="nsLTP2"/>
    <property type="match status" value="1"/>
</dbReference>
<keyword evidence="2" id="KW-0446">Lipid-binding</keyword>
<dbReference type="EMBL" id="JBDFQZ010000014">
    <property type="protein sequence ID" value="KAK9667068.1"/>
    <property type="molecule type" value="Genomic_DNA"/>
</dbReference>